<dbReference type="Proteomes" id="UP000076154">
    <property type="component" value="Unassembled WGS sequence"/>
</dbReference>
<dbReference type="InParanoid" id="A0A369JX41"/>
<dbReference type="EMBL" id="LUEZ02000021">
    <property type="protein sequence ID" value="RDB26901.1"/>
    <property type="molecule type" value="Genomic_DNA"/>
</dbReference>
<comment type="caution">
    <text evidence="2">The sequence shown here is derived from an EMBL/GenBank/DDBJ whole genome shotgun (WGS) entry which is preliminary data.</text>
</comment>
<gene>
    <name evidence="2" type="ORF">Hypma_005029</name>
</gene>
<feature type="region of interest" description="Disordered" evidence="1">
    <location>
        <begin position="80"/>
        <end position="101"/>
    </location>
</feature>
<proteinExistence type="predicted"/>
<name>A0A369JX41_HYPMA</name>
<organism evidence="2 3">
    <name type="scientific">Hypsizygus marmoreus</name>
    <name type="common">White beech mushroom</name>
    <name type="synonym">Agaricus marmoreus</name>
    <dbReference type="NCBI Taxonomy" id="39966"/>
    <lineage>
        <taxon>Eukaryota</taxon>
        <taxon>Fungi</taxon>
        <taxon>Dikarya</taxon>
        <taxon>Basidiomycota</taxon>
        <taxon>Agaricomycotina</taxon>
        <taxon>Agaricomycetes</taxon>
        <taxon>Agaricomycetidae</taxon>
        <taxon>Agaricales</taxon>
        <taxon>Tricholomatineae</taxon>
        <taxon>Lyophyllaceae</taxon>
        <taxon>Hypsizygus</taxon>
    </lineage>
</organism>
<dbReference type="AlphaFoldDB" id="A0A369JX41"/>
<evidence type="ECO:0000313" key="2">
    <source>
        <dbReference type="EMBL" id="RDB26901.1"/>
    </source>
</evidence>
<reference evidence="2" key="1">
    <citation type="submission" date="2018-04" db="EMBL/GenBank/DDBJ databases">
        <title>Whole genome sequencing of Hypsizygus marmoreus.</title>
        <authorList>
            <person name="Choi I.-G."/>
            <person name="Min B."/>
            <person name="Kim J.-G."/>
            <person name="Kim S."/>
            <person name="Oh Y.-L."/>
            <person name="Kong W.-S."/>
            <person name="Park H."/>
            <person name="Jeong J."/>
            <person name="Song E.-S."/>
        </authorList>
    </citation>
    <scope>NUCLEOTIDE SEQUENCE [LARGE SCALE GENOMIC DNA]</scope>
    <source>
        <strain evidence="2">51987-8</strain>
    </source>
</reference>
<evidence type="ECO:0000313" key="3">
    <source>
        <dbReference type="Proteomes" id="UP000076154"/>
    </source>
</evidence>
<accession>A0A369JX41</accession>
<keyword evidence="3" id="KW-1185">Reference proteome</keyword>
<sequence>MARGEMTDPGYSVVCFGVYRLTERSDVFNLSIYLEGGSNFKLFKRARCLGLTGPKIKLTSRPRSLLGRGYERASYRSPVSGGCSSGYDEGREEDKKVPVASDGKRLRNVRRRTGLNRLRTMFNSHGLQAKLDLLMNLGESWMASKCTLQYCDQQMVNVQVSWLSQLTCTFPGFQHSVLILFHSVIDNRVFHCRSGTLSLSKLTILCRLDLRDMAGNCYD</sequence>
<protein>
    <submittedName>
        <fullName evidence="2">Uncharacterized protein</fullName>
    </submittedName>
</protein>
<feature type="compositionally biased region" description="Basic and acidic residues" evidence="1">
    <location>
        <begin position="88"/>
        <end position="101"/>
    </location>
</feature>
<evidence type="ECO:0000256" key="1">
    <source>
        <dbReference type="SAM" id="MobiDB-lite"/>
    </source>
</evidence>
<feature type="non-terminal residue" evidence="2">
    <location>
        <position position="219"/>
    </location>
</feature>